<evidence type="ECO:0000313" key="2">
    <source>
        <dbReference type="EMBL" id="GHO84786.1"/>
    </source>
</evidence>
<evidence type="ECO:0000313" key="3">
    <source>
        <dbReference type="Proteomes" id="UP000635565"/>
    </source>
</evidence>
<sequence>MDKQQATGSWPALAWKTAAPHILSADIERLKQLDEYAQQTPALLSIIIVRSGIIIFEEYYHGWGPHHYHNVNSVTKSVTSALVGIALQQGFLHSIDQPLLTFFPEYHASQPDPSKEEITLRHLLSMTSGFALAPGGIETFLEDTSSVEKMLDRPLEYEPGTHYNYDDIGAHLVALVLTRCTGMPLHEFARHYLFDPLGIWQDDEHERDPWKSGQAKVETPHPYGKWSAQQAGLWSNDVRGNQIGSFGLQLTTREMARLGYLYLNQGIWNEQRILSIDYIQESWRAHSMTRRGEKYGLCWFLPEYHGKQTNCAVGYGGQLIGVIPEIDIVVASTCAPAPEPVASRLILDDFVIPAIQIKPNIDPIL</sequence>
<dbReference type="EMBL" id="BNJJ01000007">
    <property type="protein sequence ID" value="GHO84786.1"/>
    <property type="molecule type" value="Genomic_DNA"/>
</dbReference>
<dbReference type="InterPro" id="IPR001466">
    <property type="entry name" value="Beta-lactam-related"/>
</dbReference>
<dbReference type="InterPro" id="IPR012338">
    <property type="entry name" value="Beta-lactam/transpept-like"/>
</dbReference>
<dbReference type="PANTHER" id="PTHR43283">
    <property type="entry name" value="BETA-LACTAMASE-RELATED"/>
    <property type="match status" value="1"/>
</dbReference>
<proteinExistence type="predicted"/>
<dbReference type="PANTHER" id="PTHR43283:SF7">
    <property type="entry name" value="BETA-LACTAMASE-RELATED DOMAIN-CONTAINING PROTEIN"/>
    <property type="match status" value="1"/>
</dbReference>
<evidence type="ECO:0000259" key="1">
    <source>
        <dbReference type="Pfam" id="PF00144"/>
    </source>
</evidence>
<feature type="domain" description="Beta-lactamase-related" evidence="1">
    <location>
        <begin position="44"/>
        <end position="331"/>
    </location>
</feature>
<dbReference type="SUPFAM" id="SSF56601">
    <property type="entry name" value="beta-lactamase/transpeptidase-like"/>
    <property type="match status" value="1"/>
</dbReference>
<dbReference type="InterPro" id="IPR050789">
    <property type="entry name" value="Diverse_Enzym_Activities"/>
</dbReference>
<protein>
    <submittedName>
        <fullName evidence="2">Penicillin-binding protein</fullName>
    </submittedName>
</protein>
<reference evidence="2 3" key="1">
    <citation type="journal article" date="2021" name="Int. J. Syst. Evol. Microbiol.">
        <title>Reticulibacter mediterranei gen. nov., sp. nov., within the new family Reticulibacteraceae fam. nov., and Ktedonospora formicarum gen. nov., sp. nov., Ktedonobacter robiniae sp. nov., Dictyobacter formicarum sp. nov. and Dictyobacter arantiisoli sp. nov., belonging to the class Ktedonobacteria.</title>
        <authorList>
            <person name="Yabe S."/>
            <person name="Zheng Y."/>
            <person name="Wang C.M."/>
            <person name="Sakai Y."/>
            <person name="Abe K."/>
            <person name="Yokota A."/>
            <person name="Donadio S."/>
            <person name="Cavaletti L."/>
            <person name="Monciardini P."/>
        </authorList>
    </citation>
    <scope>NUCLEOTIDE SEQUENCE [LARGE SCALE GENOMIC DNA]</scope>
    <source>
        <strain evidence="2 3">SOSP1-9</strain>
    </source>
</reference>
<organism evidence="2 3">
    <name type="scientific">Dictyobacter formicarum</name>
    <dbReference type="NCBI Taxonomy" id="2778368"/>
    <lineage>
        <taxon>Bacteria</taxon>
        <taxon>Bacillati</taxon>
        <taxon>Chloroflexota</taxon>
        <taxon>Ktedonobacteria</taxon>
        <taxon>Ktedonobacterales</taxon>
        <taxon>Dictyobacteraceae</taxon>
        <taxon>Dictyobacter</taxon>
    </lineage>
</organism>
<keyword evidence="3" id="KW-1185">Reference proteome</keyword>
<accession>A0ABQ3VGD8</accession>
<dbReference type="Proteomes" id="UP000635565">
    <property type="component" value="Unassembled WGS sequence"/>
</dbReference>
<gene>
    <name evidence="2" type="ORF">KSZ_27920</name>
</gene>
<dbReference type="RefSeq" id="WP_201362418.1">
    <property type="nucleotide sequence ID" value="NZ_BNJJ01000007.1"/>
</dbReference>
<dbReference type="Gene3D" id="3.40.710.10">
    <property type="entry name" value="DD-peptidase/beta-lactamase superfamily"/>
    <property type="match status" value="1"/>
</dbReference>
<dbReference type="Pfam" id="PF00144">
    <property type="entry name" value="Beta-lactamase"/>
    <property type="match status" value="1"/>
</dbReference>
<comment type="caution">
    <text evidence="2">The sequence shown here is derived from an EMBL/GenBank/DDBJ whole genome shotgun (WGS) entry which is preliminary data.</text>
</comment>
<name>A0ABQ3VGD8_9CHLR</name>